<dbReference type="OrthoDB" id="3686943at2"/>
<dbReference type="RefSeq" id="WP_093423731.1">
    <property type="nucleotide sequence ID" value="NZ_FOZX01000014.1"/>
</dbReference>
<evidence type="ECO:0000256" key="1">
    <source>
        <dbReference type="SAM" id="MobiDB-lite"/>
    </source>
</evidence>
<evidence type="ECO:0000313" key="3">
    <source>
        <dbReference type="Proteomes" id="UP000198852"/>
    </source>
</evidence>
<evidence type="ECO:0000313" key="2">
    <source>
        <dbReference type="EMBL" id="SFT06868.1"/>
    </source>
</evidence>
<name>A0A1I6UZJ7_9PSEU</name>
<feature type="region of interest" description="Disordered" evidence="1">
    <location>
        <begin position="129"/>
        <end position="153"/>
    </location>
</feature>
<keyword evidence="3" id="KW-1185">Reference proteome</keyword>
<accession>A0A1I6UZJ7</accession>
<dbReference type="AlphaFoldDB" id="A0A1I6UZJ7"/>
<proteinExistence type="predicted"/>
<reference evidence="3" key="1">
    <citation type="submission" date="2016-10" db="EMBL/GenBank/DDBJ databases">
        <authorList>
            <person name="Varghese N."/>
            <person name="Submissions S."/>
        </authorList>
    </citation>
    <scope>NUCLEOTIDE SEQUENCE [LARGE SCALE GENOMIC DNA]</scope>
    <source>
        <strain evidence="3">DSM 44771</strain>
    </source>
</reference>
<sequence>MKRQKIFFDVRVDTGEETLEQVAARVGEALNCSFDEGEYQRWYAQVAELFGLKLHVAGVAGIGGKDVAKLVGSVAEKGFRYAPDGSGFAEFDQVDISAYIVDLLTIRTGLQWYQPTREDRAAEREAAGRFDDFLGQAGPQGWTRDDEEKFGDW</sequence>
<organism evidence="2 3">
    <name type="scientific">Saccharopolyspora flava</name>
    <dbReference type="NCBI Taxonomy" id="95161"/>
    <lineage>
        <taxon>Bacteria</taxon>
        <taxon>Bacillati</taxon>
        <taxon>Actinomycetota</taxon>
        <taxon>Actinomycetes</taxon>
        <taxon>Pseudonocardiales</taxon>
        <taxon>Pseudonocardiaceae</taxon>
        <taxon>Saccharopolyspora</taxon>
    </lineage>
</organism>
<gene>
    <name evidence="2" type="ORF">SAMN05660874_05431</name>
</gene>
<protein>
    <submittedName>
        <fullName evidence="2">Uncharacterized protein</fullName>
    </submittedName>
</protein>
<dbReference type="Proteomes" id="UP000198852">
    <property type="component" value="Unassembled WGS sequence"/>
</dbReference>
<dbReference type="EMBL" id="FOZX01000014">
    <property type="protein sequence ID" value="SFT06868.1"/>
    <property type="molecule type" value="Genomic_DNA"/>
</dbReference>
<feature type="compositionally biased region" description="Basic and acidic residues" evidence="1">
    <location>
        <begin position="143"/>
        <end position="153"/>
    </location>
</feature>